<evidence type="ECO:0000313" key="3">
    <source>
        <dbReference type="Proteomes" id="UP000230233"/>
    </source>
</evidence>
<organism evidence="2 3">
    <name type="scientific">Caenorhabditis nigoni</name>
    <dbReference type="NCBI Taxonomy" id="1611254"/>
    <lineage>
        <taxon>Eukaryota</taxon>
        <taxon>Metazoa</taxon>
        <taxon>Ecdysozoa</taxon>
        <taxon>Nematoda</taxon>
        <taxon>Chromadorea</taxon>
        <taxon>Rhabditida</taxon>
        <taxon>Rhabditina</taxon>
        <taxon>Rhabditomorpha</taxon>
        <taxon>Rhabditoidea</taxon>
        <taxon>Rhabditidae</taxon>
        <taxon>Peloderinae</taxon>
        <taxon>Caenorhabditis</taxon>
    </lineage>
</organism>
<dbReference type="AlphaFoldDB" id="A0A2G5VC51"/>
<dbReference type="EMBL" id="PDUG01000002">
    <property type="protein sequence ID" value="PIC49359.1"/>
    <property type="molecule type" value="Genomic_DNA"/>
</dbReference>
<protein>
    <submittedName>
        <fullName evidence="2">Uncharacterized protein</fullName>
    </submittedName>
</protein>
<keyword evidence="3" id="KW-1185">Reference proteome</keyword>
<sequence>MSDLIGNRPTIYTKKWELWNSTDQTTQQERSAEISRLPSGLKIQAEIIEALWYYCSYADLDQLSNILAPNPLEEFSTELDNYEILAHPIVRNSKKLVIWRGRENFEPQRIDHRNIHLKNYDRRTLIRYMNAWIANGPEVGMEFFGDIKVIGKNLGKLLNSDIDEEEESMKEIMDLKKSESGGRRVKPDEGFPNTLYSISMPQTNNPNTEIQMSLIKIDSIYSPFLIHLKVQPSGTAIPEQPDSVYWKWKTWIIQKIFETGESRSLPGQLFVCFMYLLCGLLFSLIFLRLPSEKSDL</sequence>
<dbReference type="PANTHER" id="PTHR31379:SF1">
    <property type="entry name" value="F-BOX C PROTEIN-RELATED"/>
    <property type="match status" value="1"/>
</dbReference>
<dbReference type="Pfam" id="PF12078">
    <property type="entry name" value="DUF3557"/>
    <property type="match status" value="1"/>
</dbReference>
<proteinExistence type="predicted"/>
<dbReference type="InterPro" id="IPR021942">
    <property type="entry name" value="DUF3557"/>
</dbReference>
<evidence type="ECO:0000256" key="1">
    <source>
        <dbReference type="SAM" id="Phobius"/>
    </source>
</evidence>
<reference evidence="3" key="1">
    <citation type="submission" date="2017-10" db="EMBL/GenBank/DDBJ databases">
        <title>Rapid genome shrinkage in a self-fertile nematode reveals novel sperm competition proteins.</title>
        <authorList>
            <person name="Yin D."/>
            <person name="Schwarz E.M."/>
            <person name="Thomas C.G."/>
            <person name="Felde R.L."/>
            <person name="Korf I.F."/>
            <person name="Cutter A.D."/>
            <person name="Schartner C.M."/>
            <person name="Ralston E.J."/>
            <person name="Meyer B.J."/>
            <person name="Haag E.S."/>
        </authorList>
    </citation>
    <scope>NUCLEOTIDE SEQUENCE [LARGE SCALE GENOMIC DNA]</scope>
    <source>
        <strain evidence="3">JU1422</strain>
    </source>
</reference>
<keyword evidence="1" id="KW-0472">Membrane</keyword>
<keyword evidence="1" id="KW-1133">Transmembrane helix</keyword>
<feature type="transmembrane region" description="Helical" evidence="1">
    <location>
        <begin position="265"/>
        <end position="287"/>
    </location>
</feature>
<dbReference type="PANTHER" id="PTHR31379">
    <property type="entry name" value="F-BOX C PROTEIN-RELATED-RELATED"/>
    <property type="match status" value="1"/>
</dbReference>
<evidence type="ECO:0000313" key="2">
    <source>
        <dbReference type="EMBL" id="PIC49359.1"/>
    </source>
</evidence>
<comment type="caution">
    <text evidence="2">The sequence shown here is derived from an EMBL/GenBank/DDBJ whole genome shotgun (WGS) entry which is preliminary data.</text>
</comment>
<keyword evidence="1" id="KW-0812">Transmembrane</keyword>
<accession>A0A2G5VC51</accession>
<name>A0A2G5VC51_9PELO</name>
<gene>
    <name evidence="2" type="primary">Cnig_chr_II.g7993</name>
    <name evidence="2" type="ORF">B9Z55_007993</name>
</gene>
<dbReference type="Proteomes" id="UP000230233">
    <property type="component" value="Chromosome II"/>
</dbReference>